<keyword evidence="4" id="KW-1185">Reference proteome</keyword>
<feature type="domain" description="RNase H type-1" evidence="2">
    <location>
        <begin position="120"/>
        <end position="295"/>
    </location>
</feature>
<evidence type="ECO:0000259" key="2">
    <source>
        <dbReference type="PROSITE" id="PS50879"/>
    </source>
</evidence>
<dbReference type="Proteomes" id="UP000826661">
    <property type="component" value="Chromosome II"/>
</dbReference>
<dbReference type="PROSITE" id="PS50879">
    <property type="entry name" value="RNASE_H_1"/>
    <property type="match status" value="1"/>
</dbReference>
<feature type="compositionally biased region" description="Pro residues" evidence="1">
    <location>
        <begin position="139"/>
        <end position="150"/>
    </location>
</feature>
<evidence type="ECO:0000313" key="3">
    <source>
        <dbReference type="EMBL" id="QYS97021.1"/>
    </source>
</evidence>
<dbReference type="CDD" id="cd09276">
    <property type="entry name" value="Rnase_HI_RT_non_LTR"/>
    <property type="match status" value="1"/>
</dbReference>
<dbReference type="SUPFAM" id="SSF53098">
    <property type="entry name" value="Ribonuclease H-like"/>
    <property type="match status" value="1"/>
</dbReference>
<dbReference type="AlphaFoldDB" id="A0A8G0PD96"/>
<organism evidence="3 4">
    <name type="scientific">Trichoderma simmonsii</name>
    <dbReference type="NCBI Taxonomy" id="1491479"/>
    <lineage>
        <taxon>Eukaryota</taxon>
        <taxon>Fungi</taxon>
        <taxon>Dikarya</taxon>
        <taxon>Ascomycota</taxon>
        <taxon>Pezizomycotina</taxon>
        <taxon>Sordariomycetes</taxon>
        <taxon>Hypocreomycetidae</taxon>
        <taxon>Hypocreales</taxon>
        <taxon>Hypocreaceae</taxon>
        <taxon>Trichoderma</taxon>
    </lineage>
</organism>
<sequence>MQRYLINTIKNHRCSFYICSRTSPFRLFPAPLLRSHTKALALKGNMDLTQIGPVNMGIKKRDIVHENARYINSITKVLNFSKELITLNAAYKLRFCADIVIRQKKNALATAKNIFTCNFGRRHRVFYSDGSFTTTPKPNSVPPTAEPPSTNPSGAAVVYKTKRDEDWNMKFFAPTSRGRDTIFTELAAIAHALTIAMAERALYLDDNQKHSNGKARWSKVTIFTDCIGALKRICELREGAIADAQALCDPLLRHIITMSQYLYDKGVQIELRWVPGHSHVEGNCRANAAARYAANHQDVGMLLPEGLNWDTEPLPNDVKTHG</sequence>
<dbReference type="EMBL" id="CP075865">
    <property type="protein sequence ID" value="QYS97021.1"/>
    <property type="molecule type" value="Genomic_DNA"/>
</dbReference>
<evidence type="ECO:0000313" key="4">
    <source>
        <dbReference type="Proteomes" id="UP000826661"/>
    </source>
</evidence>
<dbReference type="Pfam" id="PF00075">
    <property type="entry name" value="RNase_H"/>
    <property type="match status" value="1"/>
</dbReference>
<dbReference type="GO" id="GO:0004523">
    <property type="term" value="F:RNA-DNA hybrid ribonuclease activity"/>
    <property type="evidence" value="ECO:0007669"/>
    <property type="project" value="InterPro"/>
</dbReference>
<dbReference type="InterPro" id="IPR012337">
    <property type="entry name" value="RNaseH-like_sf"/>
</dbReference>
<accession>A0A8G0PD96</accession>
<gene>
    <name evidence="3" type="ORF">H0G86_004256</name>
</gene>
<dbReference type="GO" id="GO:0003676">
    <property type="term" value="F:nucleic acid binding"/>
    <property type="evidence" value="ECO:0007669"/>
    <property type="project" value="InterPro"/>
</dbReference>
<protein>
    <submittedName>
        <fullName evidence="3">RNase H domain-containing protein</fullName>
    </submittedName>
</protein>
<name>A0A8G0PD96_9HYPO</name>
<reference evidence="3 4" key="1">
    <citation type="journal article" date="2021" name="BMC Genomics">
        <title>Telomere-to-telomere genome assembly of asparaginase-producing Trichoderma simmonsii.</title>
        <authorList>
            <person name="Chung D."/>
            <person name="Kwon Y.M."/>
            <person name="Yang Y."/>
        </authorList>
    </citation>
    <scope>NUCLEOTIDE SEQUENCE [LARGE SCALE GENOMIC DNA]</scope>
    <source>
        <strain evidence="3 4">GH-Sj1</strain>
    </source>
</reference>
<proteinExistence type="predicted"/>
<dbReference type="InterPro" id="IPR036397">
    <property type="entry name" value="RNaseH_sf"/>
</dbReference>
<feature type="region of interest" description="Disordered" evidence="1">
    <location>
        <begin position="134"/>
        <end position="153"/>
    </location>
</feature>
<dbReference type="InterPro" id="IPR002156">
    <property type="entry name" value="RNaseH_domain"/>
</dbReference>
<evidence type="ECO:0000256" key="1">
    <source>
        <dbReference type="SAM" id="MobiDB-lite"/>
    </source>
</evidence>
<dbReference type="Gene3D" id="3.30.420.10">
    <property type="entry name" value="Ribonuclease H-like superfamily/Ribonuclease H"/>
    <property type="match status" value="1"/>
</dbReference>